<evidence type="ECO:0000259" key="4">
    <source>
        <dbReference type="Pfam" id="PF24883"/>
    </source>
</evidence>
<evidence type="ECO:0000256" key="2">
    <source>
        <dbReference type="ARBA" id="ARBA00022737"/>
    </source>
</evidence>
<accession>A0A8J4LUY6</accession>
<evidence type="ECO:0000256" key="3">
    <source>
        <dbReference type="SAM" id="MobiDB-lite"/>
    </source>
</evidence>
<dbReference type="PANTHER" id="PTHR44129">
    <property type="entry name" value="WD REPEAT-CONTAINING PROTEIN POP1"/>
    <property type="match status" value="1"/>
</dbReference>
<name>A0A8J4LUY6_9CHLO</name>
<gene>
    <name evidence="5" type="ORF">Vretimale_15345</name>
</gene>
<dbReference type="AlphaFoldDB" id="A0A8J4LUY6"/>
<keyword evidence="1" id="KW-0853">WD repeat</keyword>
<feature type="region of interest" description="Disordered" evidence="3">
    <location>
        <begin position="488"/>
        <end position="514"/>
    </location>
</feature>
<dbReference type="InterPro" id="IPR056884">
    <property type="entry name" value="NPHP3-like_N"/>
</dbReference>
<dbReference type="Proteomes" id="UP000722791">
    <property type="component" value="Unassembled WGS sequence"/>
</dbReference>
<evidence type="ECO:0000256" key="1">
    <source>
        <dbReference type="ARBA" id="ARBA00022574"/>
    </source>
</evidence>
<feature type="domain" description="Nephrocystin 3-like N-terminal" evidence="4">
    <location>
        <begin position="360"/>
        <end position="485"/>
    </location>
</feature>
<feature type="compositionally biased region" description="Gly residues" evidence="3">
    <location>
        <begin position="493"/>
        <end position="510"/>
    </location>
</feature>
<dbReference type="InterPro" id="IPR050349">
    <property type="entry name" value="WD_LIS1/nudF_dynein_reg"/>
</dbReference>
<dbReference type="Pfam" id="PF24883">
    <property type="entry name" value="NPHP3_N"/>
    <property type="match status" value="1"/>
</dbReference>
<feature type="region of interest" description="Disordered" evidence="3">
    <location>
        <begin position="1"/>
        <end position="91"/>
    </location>
</feature>
<keyword evidence="2" id="KW-0677">Repeat</keyword>
<dbReference type="EMBL" id="BNCQ01000041">
    <property type="protein sequence ID" value="GIM11876.1"/>
    <property type="molecule type" value="Genomic_DNA"/>
</dbReference>
<evidence type="ECO:0000313" key="6">
    <source>
        <dbReference type="Proteomes" id="UP000722791"/>
    </source>
</evidence>
<feature type="non-terminal residue" evidence="5">
    <location>
        <position position="1"/>
    </location>
</feature>
<protein>
    <recommendedName>
        <fullName evidence="4">Nephrocystin 3-like N-terminal domain-containing protein</fullName>
    </recommendedName>
</protein>
<reference evidence="5" key="1">
    <citation type="journal article" date="2021" name="Proc. Natl. Acad. Sci. U.S.A.">
        <title>Three genomes in the algal genus Volvox reveal the fate of a haploid sex-determining region after a transition to homothallism.</title>
        <authorList>
            <person name="Yamamoto K."/>
            <person name="Hamaji T."/>
            <person name="Kawai-Toyooka H."/>
            <person name="Matsuzaki R."/>
            <person name="Takahashi F."/>
            <person name="Nishimura Y."/>
            <person name="Kawachi M."/>
            <person name="Noguchi H."/>
            <person name="Minakuchi Y."/>
            <person name="Umen J.G."/>
            <person name="Toyoda A."/>
            <person name="Nozaki H."/>
        </authorList>
    </citation>
    <scope>NUCLEOTIDE SEQUENCE</scope>
    <source>
        <strain evidence="5">NIES-3785</strain>
    </source>
</reference>
<proteinExistence type="predicted"/>
<sequence>MGSSCSSQRTDKVAPAPASVADPIKCADKTPESGAASGDPGKQRTPTQPQITPVDKLTASAVVIPPPDTPQPKAKPRRSAPGAPEPKLPPALATVGKGVSLRGLRKVRAAIREHFGDERYSSVSTTEVCHQWVKAVTAPAGKCRLVELPGLLDPADGDVGRPMYFISHAWSNSIELLFRKVFDFLASADDGTRVWLDVLAVCQHDSNPVHRTDIAAFADVVKACSGGTLVVMDLTRCNPATRAWCVFEWAHTLAAHGPDGLHMALAPLERAAVFADLDVERAECFRAADKDMIMREVRRQHGSPEAFNSKLKLQLLLEPLSYSVDLRRLQERSKDTAWEFAKVERWLEAMYGSSGTGSGGSSRLLCVVSGAGEGKSTISAELVRRLTPATSGVGSFSPSSQITCAYHFLKYNDQRRLDPVRIIKTIAFQLASRVPSVCSALLDLDVAAVAQLNDVDRAFEMLLLRPLQGVTTPVLVILDALDEAEPVPFATPAGGGGGDAPGGGGGGGGPAPKSPAANSFPVICGNRALQLLTKHLQRLPPAVRFFVTTRPDAASGQVIPSLERTFHHQGGSTYVKPSQLVKTVTSHAGGGGGGGGVMVYRTVVKDCLLDGKEGEEDKEAAA</sequence>
<organism evidence="5 6">
    <name type="scientific">Volvox reticuliferus</name>
    <dbReference type="NCBI Taxonomy" id="1737510"/>
    <lineage>
        <taxon>Eukaryota</taxon>
        <taxon>Viridiplantae</taxon>
        <taxon>Chlorophyta</taxon>
        <taxon>core chlorophytes</taxon>
        <taxon>Chlorophyceae</taxon>
        <taxon>CS clade</taxon>
        <taxon>Chlamydomonadales</taxon>
        <taxon>Volvocaceae</taxon>
        <taxon>Volvox</taxon>
    </lineage>
</organism>
<evidence type="ECO:0000313" key="5">
    <source>
        <dbReference type="EMBL" id="GIM11876.1"/>
    </source>
</evidence>
<comment type="caution">
    <text evidence="5">The sequence shown here is derived from an EMBL/GenBank/DDBJ whole genome shotgun (WGS) entry which is preliminary data.</text>
</comment>